<dbReference type="OrthoDB" id="10049684at2759"/>
<dbReference type="EMBL" id="CAJNOJ010000127">
    <property type="protein sequence ID" value="CAF1166014.1"/>
    <property type="molecule type" value="Genomic_DNA"/>
</dbReference>
<dbReference type="AlphaFoldDB" id="A0A814TUH5"/>
<dbReference type="Proteomes" id="UP000663828">
    <property type="component" value="Unassembled WGS sequence"/>
</dbReference>
<evidence type="ECO:0000313" key="1">
    <source>
        <dbReference type="EMBL" id="CAF1166014.1"/>
    </source>
</evidence>
<accession>A0A814TUH5</accession>
<evidence type="ECO:0000313" key="3">
    <source>
        <dbReference type="Proteomes" id="UP000663828"/>
    </source>
</evidence>
<evidence type="ECO:0000313" key="4">
    <source>
        <dbReference type="Proteomes" id="UP000663852"/>
    </source>
</evidence>
<reference evidence="1" key="1">
    <citation type="submission" date="2021-02" db="EMBL/GenBank/DDBJ databases">
        <authorList>
            <person name="Nowell W R."/>
        </authorList>
    </citation>
    <scope>NUCLEOTIDE SEQUENCE</scope>
</reference>
<evidence type="ECO:0000313" key="2">
    <source>
        <dbReference type="EMBL" id="CAF1388221.1"/>
    </source>
</evidence>
<comment type="caution">
    <text evidence="1">The sequence shown here is derived from an EMBL/GenBank/DDBJ whole genome shotgun (WGS) entry which is preliminary data.</text>
</comment>
<organism evidence="1 4">
    <name type="scientific">Adineta ricciae</name>
    <name type="common">Rotifer</name>
    <dbReference type="NCBI Taxonomy" id="249248"/>
    <lineage>
        <taxon>Eukaryota</taxon>
        <taxon>Metazoa</taxon>
        <taxon>Spiralia</taxon>
        <taxon>Gnathifera</taxon>
        <taxon>Rotifera</taxon>
        <taxon>Eurotatoria</taxon>
        <taxon>Bdelloidea</taxon>
        <taxon>Adinetida</taxon>
        <taxon>Adinetidae</taxon>
        <taxon>Adineta</taxon>
    </lineage>
</organism>
<protein>
    <submittedName>
        <fullName evidence="1">Uncharacterized protein</fullName>
    </submittedName>
</protein>
<dbReference type="EMBL" id="CAJNOR010003194">
    <property type="protein sequence ID" value="CAF1388221.1"/>
    <property type="molecule type" value="Genomic_DNA"/>
</dbReference>
<proteinExistence type="predicted"/>
<sequence>MGSVRFCVIDTCQQTAGAVCMCCQETYCITHLNEHSNRFKAELTPLSNDLEKISVKISTEYLLIRVHSVDALKKWQKEAHEAIDVFHKRKQQEFEEFFDNQHENHRREHANLQTQLDQLKSKEDLNQEDIDSITKSVRSFEQQVSLYRYLQLILSPLTIDEQFVTIHQKLPIVDDYLPLSDPQQTIEMKRRSFSIAANDNLILIEQDAKLCLTDQQLTIIREIPWSRSTIHDMIWSNTLKIFFIITGQDIFTLHEKADIVKKLSITDADTKHWYCGTCTSDSLFLSVMGLNPFIFKYSLLPSFRFTKKYSSIVYQQEDIFVQDLSSNNHIIGILSETKQKTILFDIYSSTSFQRYWTITADCLTGLHGSRCCSLTHNQWMIINPNNSQIIYVSAGGHIFKKEKYFASPVHAVQLNSNILVILTETYLNLHKLL</sequence>
<dbReference type="Proteomes" id="UP000663852">
    <property type="component" value="Unassembled WGS sequence"/>
</dbReference>
<keyword evidence="3" id="KW-1185">Reference proteome</keyword>
<name>A0A814TUH5_ADIRI</name>
<gene>
    <name evidence="1" type="ORF">EDS130_LOCUS23420</name>
    <name evidence="2" type="ORF">XAT740_LOCUS33456</name>
</gene>